<dbReference type="Proteomes" id="UP001162131">
    <property type="component" value="Unassembled WGS sequence"/>
</dbReference>
<evidence type="ECO:0000313" key="2">
    <source>
        <dbReference type="Proteomes" id="UP001162131"/>
    </source>
</evidence>
<proteinExistence type="predicted"/>
<dbReference type="AlphaFoldDB" id="A0AAU9KCU0"/>
<gene>
    <name evidence="1" type="ORF">BSTOLATCC_MIC65153</name>
</gene>
<sequence>MSIFSTLDKSSQNLAEFWKSYSNINLTLQELHRGKLLEVIDIGVAIERNFVLTKKHLIKLDLSEKPEMIASLEWKLISAFQENQKNNDRHWRLIYTWKKYREGWELYSLFGKKRYKLNNVRCEIYFKKLDYSKHRINCKWN</sequence>
<protein>
    <submittedName>
        <fullName evidence="1">Uncharacterized protein</fullName>
    </submittedName>
</protein>
<organism evidence="1 2">
    <name type="scientific">Blepharisma stoltei</name>
    <dbReference type="NCBI Taxonomy" id="1481888"/>
    <lineage>
        <taxon>Eukaryota</taxon>
        <taxon>Sar</taxon>
        <taxon>Alveolata</taxon>
        <taxon>Ciliophora</taxon>
        <taxon>Postciliodesmatophora</taxon>
        <taxon>Heterotrichea</taxon>
        <taxon>Heterotrichida</taxon>
        <taxon>Blepharismidae</taxon>
        <taxon>Blepharisma</taxon>
    </lineage>
</organism>
<dbReference type="EMBL" id="CAJZBQ010000063">
    <property type="protein sequence ID" value="CAG9335833.1"/>
    <property type="molecule type" value="Genomic_DNA"/>
</dbReference>
<comment type="caution">
    <text evidence="1">The sequence shown here is derived from an EMBL/GenBank/DDBJ whole genome shotgun (WGS) entry which is preliminary data.</text>
</comment>
<keyword evidence="2" id="KW-1185">Reference proteome</keyword>
<evidence type="ECO:0000313" key="1">
    <source>
        <dbReference type="EMBL" id="CAG9335833.1"/>
    </source>
</evidence>
<accession>A0AAU9KCU0</accession>
<name>A0AAU9KCU0_9CILI</name>
<reference evidence="1" key="1">
    <citation type="submission" date="2021-09" db="EMBL/GenBank/DDBJ databases">
        <authorList>
            <consortium name="AG Swart"/>
            <person name="Singh M."/>
            <person name="Singh A."/>
            <person name="Seah K."/>
            <person name="Emmerich C."/>
        </authorList>
    </citation>
    <scope>NUCLEOTIDE SEQUENCE</scope>
    <source>
        <strain evidence="1">ATCC30299</strain>
    </source>
</reference>